<name>A0A7J7L974_9MAGN</name>
<comment type="caution">
    <text evidence="2">The sequence shown here is derived from an EMBL/GenBank/DDBJ whole genome shotgun (WGS) entry which is preliminary data.</text>
</comment>
<dbReference type="Gene3D" id="3.40.50.11500">
    <property type="match status" value="1"/>
</dbReference>
<gene>
    <name evidence="2" type="ORF">GIB67_040344</name>
</gene>
<evidence type="ECO:0000259" key="1">
    <source>
        <dbReference type="SMART" id="SM00799"/>
    </source>
</evidence>
<dbReference type="OrthoDB" id="6019893at2759"/>
<accession>A0A7J7L974</accession>
<sequence length="287" mass="31968">MEEASSSGQEDFCDHSEILEWAKANNHGSLQIICEYYRVRCPTRGTTFTFRPLDHLHPLEFKRPGETLLCIAGSTIDLRSCNTSLEFAEARSAILTEDEATTLSVWTIACICGSLRLENVLTMFAAALLEKQIVVICSNLGILSATVLSIIPLIRPFQWQSLLMPVGVKNKISEIAKLPNAILVDANRNQVRSPTLPQLPKHKELFTSLSPYYAKLVGESYLGRRRPVFECTDVQTEAARGFLEVLRTYLDSLCGNLRSHTITNVQSNDDKVGVPSHIEYIGQLVSL</sequence>
<dbReference type="Pfam" id="PF02141">
    <property type="entry name" value="DENN"/>
    <property type="match status" value="1"/>
</dbReference>
<dbReference type="AlphaFoldDB" id="A0A7J7L974"/>
<keyword evidence="3" id="KW-1185">Reference proteome</keyword>
<feature type="domain" description="cDENN" evidence="1">
    <location>
        <begin position="9"/>
        <end position="189"/>
    </location>
</feature>
<dbReference type="InterPro" id="IPR051942">
    <property type="entry name" value="DENN_domain_containing_2"/>
</dbReference>
<dbReference type="InterPro" id="IPR001194">
    <property type="entry name" value="cDENN_dom"/>
</dbReference>
<dbReference type="Proteomes" id="UP000541444">
    <property type="component" value="Unassembled WGS sequence"/>
</dbReference>
<dbReference type="EMBL" id="JACGCM010002525">
    <property type="protein sequence ID" value="KAF6139197.1"/>
    <property type="molecule type" value="Genomic_DNA"/>
</dbReference>
<dbReference type="PANTHER" id="PTHR15288">
    <property type="entry name" value="DENN DOMAIN-CONTAINING PROTEIN 2"/>
    <property type="match status" value="1"/>
</dbReference>
<reference evidence="2 3" key="1">
    <citation type="journal article" date="2020" name="IScience">
        <title>Genome Sequencing of the Endangered Kingdonia uniflora (Circaeasteraceae, Ranunculales) Reveals Potential Mechanisms of Evolutionary Specialization.</title>
        <authorList>
            <person name="Sun Y."/>
            <person name="Deng T."/>
            <person name="Zhang A."/>
            <person name="Moore M.J."/>
            <person name="Landis J.B."/>
            <person name="Lin N."/>
            <person name="Zhang H."/>
            <person name="Zhang X."/>
            <person name="Huang J."/>
            <person name="Zhang X."/>
            <person name="Sun H."/>
            <person name="Wang H."/>
        </authorList>
    </citation>
    <scope>NUCLEOTIDE SEQUENCE [LARGE SCALE GENOMIC DNA]</scope>
    <source>
        <strain evidence="2">TB1705</strain>
        <tissue evidence="2">Leaf</tissue>
    </source>
</reference>
<dbReference type="PANTHER" id="PTHR15288:SF4">
    <property type="entry name" value="OS02G0777100 PROTEIN"/>
    <property type="match status" value="1"/>
</dbReference>
<protein>
    <recommendedName>
        <fullName evidence="1">cDENN domain-containing protein</fullName>
    </recommendedName>
</protein>
<proteinExistence type="predicted"/>
<evidence type="ECO:0000313" key="2">
    <source>
        <dbReference type="EMBL" id="KAF6139197.1"/>
    </source>
</evidence>
<organism evidence="2 3">
    <name type="scientific">Kingdonia uniflora</name>
    <dbReference type="NCBI Taxonomy" id="39325"/>
    <lineage>
        <taxon>Eukaryota</taxon>
        <taxon>Viridiplantae</taxon>
        <taxon>Streptophyta</taxon>
        <taxon>Embryophyta</taxon>
        <taxon>Tracheophyta</taxon>
        <taxon>Spermatophyta</taxon>
        <taxon>Magnoliopsida</taxon>
        <taxon>Ranunculales</taxon>
        <taxon>Circaeasteraceae</taxon>
        <taxon>Kingdonia</taxon>
    </lineage>
</organism>
<evidence type="ECO:0000313" key="3">
    <source>
        <dbReference type="Proteomes" id="UP000541444"/>
    </source>
</evidence>
<dbReference type="SMART" id="SM00799">
    <property type="entry name" value="DENN"/>
    <property type="match status" value="1"/>
</dbReference>
<dbReference type="InterPro" id="IPR043153">
    <property type="entry name" value="DENN_C"/>
</dbReference>